<comment type="caution">
    <text evidence="2">The sequence shown here is derived from an EMBL/GenBank/DDBJ whole genome shotgun (WGS) entry which is preliminary data.</text>
</comment>
<feature type="region of interest" description="Disordered" evidence="1">
    <location>
        <begin position="1290"/>
        <end position="1323"/>
    </location>
</feature>
<sequence>MNNSIKRERSIQKQIKWFSKSKGPMFGTSKSLVMHAITTQRPLIKTYSSEHFTDSYLSSNENPHCSSKLVKKRRGISRSTKFNGLKNKNDKRIAKDLTYSSPYTNIHQDYFNILKTRDLKVKKRSCGINSKTKIKHLSTSTIKTAIKSKSVSTTKFKPKRSLHHTKSVGTHDKKYGKYIQLGTSKNSLVTFEEKHRVNINKLLLAAMEILNKDLQQQTCSDEQSTPKDTSTTKSIVSSGMLNDIKNKQNEVNRIMPHLRDMISKYDKRTKMRVGLNSSQSPVKSTTTTTSSCTFGYLSKSNAKMFMKPVLKLHKTGLESEILEADNFGTKLEPNYVNEKKMIDRSRISNNASIEFGKKYKYHIENEDGNSDFFQINSDQTLLVSSNNSNSASTSPRIKKHANYYLKHAKPINDRFDAIKLNKNINVFGTQNASEHKNADEMKSDIKQSYKANIELKITNKTEGDLKEEQYFKRDIVKHNSKNSYETNTSSADDKKQRKKLETITLYSKNNLVQPLSGINVSQKSNDLKSEISSKYEKKENHKSSFRSQSPKKYTRVRWQSETKSSVRCLVGKGKESSEAKNLINGVFRSNKPHDQTCSKVSKKGRLEILKDFDFGIKLSNYSFKRNHSFISLGSKMSRAVRELGLKSWHYLSKHTHNDENNQYGIGSRESPGLHHNAVIEAEAFREELLCQVKKTLKDIADGNITKSIMELMIDKNTGRMLKTEDIIRRIVSSRSQAIASKICVQPCQPVKDVANPTQKKTSRAFLSQPRPPKQQKNKMKIPTKLPPPKSTGVLGKGLIKIHKAMKQSEIAPSYLKMLKSLDKNNGKYDKLPWNKYDIMAKLRTEEGHAEILREICKAIKTGRVSPSLIELAISKKLERDSVQHKQEPFRTTQSKKLESKRFYKKPMNEKGIIIRFDTNVGQNKISRTVRKAKKIDKIPPSHIEQKKDRRNEAIHKFDQKKIKSGQFYKSPIQMQNIEYTSSSSDSERSLSDYYRRGSLKRSRTNSSSEEELRDILSSRSSSSSSTSTIITGLSDVKVKFIVVKANSKKRSSISISKKAKNADAKKVAAKNADANNVAAKNVAAKNVAAKKVATKKVATKNVATKNVAAKNLAAKNVAAKNTDQAKRESIFKKSESIPFIKSEVELKNVLPTASSASVVKKTNTKDEKRSPHSDLQKAKAKTKRKELATGLKIIKSTDSAEYGTILKKIRRKLAQKSEEEIKNILLTARYNRSTSRKAKRRGNCAKRPSRSVLKKVKSIDHSRHQSILKKLKSIPFLKSEVELKNILPTRSHSGTSHRMMKKTKSLHGKAKTNGNASNRTSRPVLKKVTSIDQTRHQSLLKKFRSIPLVKSEVELKNVLPTRSNSRGTIKATKKSSKQHPSRNVLKKVKSIDHERHESILEKLRSIPFLKSEKEIKNILPTACSYVKAKKKYKQHPSRTALKKVNSIDHVRHESFLKKLRSIPFLKSEKEIKNILPTGSNYSHVKGKKSFKQHQSRPVLKKVKSIDHERHESILEKLRSIPFLKSEKEIKNILPSGSHCACVKAMKKHHMTPYDLENNNHKPIKTKKLDESKSAVVHLKKNEIVNKLGSEGGEAEIVYAIRKAIRRGDISPSLLDIVINNEVHQALNENRILDYIGSRNNVTPMCKRKIFFNLSTDEGVDKITKRIADAIKLGKVSPYLIEIMLNKDKEIKFLKKKEANKLPEPITKDQIIRKLCSKDAIRRGLVPPSVIQNIINKDPPEQPFKQKSTKKGEVLDKYEVLNRLGSKNGESKILKQICRGLHLNLKARNKRKLKNKSSLANFSEQCEKTMSTGQINPSFARLLRGKNERKINEALENMHLRDMETVRKKICKDPGLKDPPVRNRAFYKLAVYTANIPTYFLVFELSAIKKGCISPAILYDVLYHIKPLDSKSQVIEKVLNGKEKLLHNRL</sequence>
<feature type="compositionally biased region" description="Basic and acidic residues" evidence="1">
    <location>
        <begin position="935"/>
        <end position="952"/>
    </location>
</feature>
<evidence type="ECO:0000313" key="3">
    <source>
        <dbReference type="Proteomes" id="UP000814243"/>
    </source>
</evidence>
<feature type="region of interest" description="Disordered" evidence="1">
    <location>
        <begin position="217"/>
        <end position="238"/>
    </location>
</feature>
<feature type="compositionally biased region" description="Basic residues" evidence="1">
    <location>
        <begin position="1234"/>
        <end position="1251"/>
    </location>
</feature>
<feature type="compositionally biased region" description="Basic residues" evidence="1">
    <location>
        <begin position="1298"/>
        <end position="1310"/>
    </location>
</feature>
<feature type="region of interest" description="Disordered" evidence="1">
    <location>
        <begin position="754"/>
        <end position="787"/>
    </location>
</feature>
<accession>A0A922SQ48</accession>
<feature type="region of interest" description="Disordered" evidence="1">
    <location>
        <begin position="1157"/>
        <end position="1182"/>
    </location>
</feature>
<feature type="compositionally biased region" description="Basic and acidic residues" evidence="1">
    <location>
        <begin position="1163"/>
        <end position="1177"/>
    </location>
</feature>
<feature type="region of interest" description="Disordered" evidence="1">
    <location>
        <begin position="533"/>
        <end position="558"/>
    </location>
</feature>
<name>A0A922SQ48_SPOEX</name>
<dbReference type="EMBL" id="JACEFF010000061">
    <property type="protein sequence ID" value="KAH9644914.1"/>
    <property type="molecule type" value="Genomic_DNA"/>
</dbReference>
<feature type="region of interest" description="Disordered" evidence="1">
    <location>
        <begin position="996"/>
        <end position="1027"/>
    </location>
</feature>
<feature type="region of interest" description="Disordered" evidence="1">
    <location>
        <begin position="1232"/>
        <end position="1251"/>
    </location>
</feature>
<evidence type="ECO:0000313" key="2">
    <source>
        <dbReference type="EMBL" id="KAH9644914.1"/>
    </source>
</evidence>
<feature type="compositionally biased region" description="Low complexity" evidence="1">
    <location>
        <begin position="1015"/>
        <end position="1027"/>
    </location>
</feature>
<feature type="region of interest" description="Disordered" evidence="1">
    <location>
        <begin position="1364"/>
        <end position="1384"/>
    </location>
</feature>
<proteinExistence type="predicted"/>
<feature type="region of interest" description="Disordered" evidence="1">
    <location>
        <begin position="931"/>
        <end position="952"/>
    </location>
</feature>
<dbReference type="Proteomes" id="UP000814243">
    <property type="component" value="Unassembled WGS sequence"/>
</dbReference>
<feature type="compositionally biased region" description="Basic residues" evidence="1">
    <location>
        <begin position="1371"/>
        <end position="1384"/>
    </location>
</feature>
<feature type="compositionally biased region" description="Polar residues" evidence="1">
    <location>
        <begin position="1312"/>
        <end position="1321"/>
    </location>
</feature>
<feature type="compositionally biased region" description="Polar residues" evidence="1">
    <location>
        <begin position="545"/>
        <end position="558"/>
    </location>
</feature>
<reference evidence="2" key="1">
    <citation type="journal article" date="2021" name="G3 (Bethesda)">
        <title>Genome and transcriptome analysis of the beet armyworm Spodoptera exigua reveals targets for pest control. .</title>
        <authorList>
            <person name="Simon S."/>
            <person name="Breeschoten T."/>
            <person name="Jansen H.J."/>
            <person name="Dirks R.P."/>
            <person name="Schranz M.E."/>
            <person name="Ros V.I.D."/>
        </authorList>
    </citation>
    <scope>NUCLEOTIDE SEQUENCE</scope>
    <source>
        <strain evidence="2">TB_SE_WUR_2020</strain>
    </source>
</reference>
<organism evidence="2 3">
    <name type="scientific">Spodoptera exigua</name>
    <name type="common">Beet armyworm</name>
    <name type="synonym">Noctua fulgens</name>
    <dbReference type="NCBI Taxonomy" id="7107"/>
    <lineage>
        <taxon>Eukaryota</taxon>
        <taxon>Metazoa</taxon>
        <taxon>Ecdysozoa</taxon>
        <taxon>Arthropoda</taxon>
        <taxon>Hexapoda</taxon>
        <taxon>Insecta</taxon>
        <taxon>Pterygota</taxon>
        <taxon>Neoptera</taxon>
        <taxon>Endopterygota</taxon>
        <taxon>Lepidoptera</taxon>
        <taxon>Glossata</taxon>
        <taxon>Ditrysia</taxon>
        <taxon>Noctuoidea</taxon>
        <taxon>Noctuidae</taxon>
        <taxon>Amphipyrinae</taxon>
        <taxon>Spodoptera</taxon>
    </lineage>
</organism>
<evidence type="ECO:0000256" key="1">
    <source>
        <dbReference type="SAM" id="MobiDB-lite"/>
    </source>
</evidence>
<gene>
    <name evidence="2" type="ORF">HF086_014402</name>
</gene>
<protein>
    <submittedName>
        <fullName evidence="2">Uncharacterized protein</fullName>
    </submittedName>
</protein>
<feature type="compositionally biased region" description="Basic and acidic residues" evidence="1">
    <location>
        <begin position="533"/>
        <end position="542"/>
    </location>
</feature>